<dbReference type="Pfam" id="PF02649">
    <property type="entry name" value="GCHY-1"/>
    <property type="match status" value="1"/>
</dbReference>
<dbReference type="InterPro" id="IPR022838">
    <property type="entry name" value="GTP_cyclohydrolase_FolE2"/>
</dbReference>
<dbReference type="EMBL" id="JACCHT010000002">
    <property type="protein sequence ID" value="NYT28119.1"/>
    <property type="molecule type" value="Genomic_DNA"/>
</dbReference>
<dbReference type="AlphaFoldDB" id="A0A853F6G6"/>
<dbReference type="InterPro" id="IPR003801">
    <property type="entry name" value="GTP_cyclohydrolase_FolE2/MptA"/>
</dbReference>
<dbReference type="GO" id="GO:0046654">
    <property type="term" value="P:tetrahydrofolate biosynthetic process"/>
    <property type="evidence" value="ECO:0007669"/>
    <property type="project" value="UniProtKB-UniRule"/>
</dbReference>
<dbReference type="RefSeq" id="WP_369151125.1">
    <property type="nucleotide sequence ID" value="NZ_OZ156464.1"/>
</dbReference>
<evidence type="ECO:0000313" key="3">
    <source>
        <dbReference type="EMBL" id="NYT28119.1"/>
    </source>
</evidence>
<dbReference type="PANTHER" id="PTHR36445:SF1">
    <property type="entry name" value="GTP CYCLOHYDROLASE MPTA"/>
    <property type="match status" value="1"/>
</dbReference>
<comment type="caution">
    <text evidence="3">The sequence shown here is derived from an EMBL/GenBank/DDBJ whole genome shotgun (WGS) entry which is preliminary data.</text>
</comment>
<evidence type="ECO:0000256" key="2">
    <source>
        <dbReference type="HAMAP-Rule" id="MF_01527"/>
    </source>
</evidence>
<gene>
    <name evidence="2" type="primary">folE2</name>
    <name evidence="3" type="ORF">H0A76_09685</name>
</gene>
<dbReference type="Proteomes" id="UP000568751">
    <property type="component" value="Unassembled WGS sequence"/>
</dbReference>
<reference evidence="3 4" key="1">
    <citation type="submission" date="2020-05" db="EMBL/GenBank/DDBJ databases">
        <title>Horizontal transmission and recombination maintain forever young bacterial symbiont genomes.</title>
        <authorList>
            <person name="Russell S.L."/>
            <person name="Pepper-Tunick E."/>
            <person name="Svedberg J."/>
            <person name="Byrne A."/>
            <person name="Ruelas Castillo J."/>
            <person name="Vollmers C."/>
            <person name="Beinart R.A."/>
            <person name="Corbett-Detig R."/>
        </authorList>
    </citation>
    <scope>NUCLEOTIDE SEQUENCE [LARGE SCALE GENOMIC DNA]</scope>
    <source>
        <strain evidence="3">455</strain>
    </source>
</reference>
<evidence type="ECO:0000313" key="4">
    <source>
        <dbReference type="Proteomes" id="UP000568751"/>
    </source>
</evidence>
<name>A0A853F6G6_9GAMM</name>
<comment type="function">
    <text evidence="2">Converts GTP to 7,8-dihydroneopterin triphosphate.</text>
</comment>
<dbReference type="HAMAP" id="MF_01527_B">
    <property type="entry name" value="GTP_cyclohydrol_B"/>
    <property type="match status" value="1"/>
</dbReference>
<comment type="pathway">
    <text evidence="2">Cofactor biosynthesis; 7,8-dihydroneopterin triphosphate biosynthesis; 7,8-dihydroneopterin triphosphate from GTP: step 1/1.</text>
</comment>
<keyword evidence="1 2" id="KW-0378">Hydrolase</keyword>
<proteinExistence type="inferred from homology"/>
<dbReference type="EC" id="3.5.4.16" evidence="2"/>
<dbReference type="Gene3D" id="3.10.270.10">
    <property type="entry name" value="Urate Oxidase"/>
    <property type="match status" value="1"/>
</dbReference>
<protein>
    <recommendedName>
        <fullName evidence="2">GTP cyclohydrolase FolE2</fullName>
        <ecNumber evidence="2">3.5.4.16</ecNumber>
    </recommendedName>
</protein>
<comment type="catalytic activity">
    <reaction evidence="2">
        <text>GTP + H2O = 7,8-dihydroneopterin 3'-triphosphate + formate + H(+)</text>
        <dbReference type="Rhea" id="RHEA:17473"/>
        <dbReference type="ChEBI" id="CHEBI:15377"/>
        <dbReference type="ChEBI" id="CHEBI:15378"/>
        <dbReference type="ChEBI" id="CHEBI:15740"/>
        <dbReference type="ChEBI" id="CHEBI:37565"/>
        <dbReference type="ChEBI" id="CHEBI:58462"/>
        <dbReference type="EC" id="3.5.4.16"/>
    </reaction>
</comment>
<accession>A0A853F6G6</accession>
<organism evidence="3 4">
    <name type="scientific">Candidatus Thiodubiliella endoseptemdiera</name>
    <dbReference type="NCBI Taxonomy" id="2738886"/>
    <lineage>
        <taxon>Bacteria</taxon>
        <taxon>Pseudomonadati</taxon>
        <taxon>Pseudomonadota</taxon>
        <taxon>Gammaproteobacteria</taxon>
        <taxon>Candidatus Pseudothioglobaceae</taxon>
        <taxon>Candidatus Thiodubiliella</taxon>
    </lineage>
</organism>
<dbReference type="NCBIfam" id="NF010200">
    <property type="entry name" value="PRK13674.1-1"/>
    <property type="match status" value="1"/>
</dbReference>
<feature type="site" description="May be catalytically important" evidence="2">
    <location>
        <position position="150"/>
    </location>
</feature>
<dbReference type="GO" id="GO:0003934">
    <property type="term" value="F:GTP cyclohydrolase I activity"/>
    <property type="evidence" value="ECO:0007669"/>
    <property type="project" value="UniProtKB-UniRule"/>
</dbReference>
<dbReference type="UniPathway" id="UPA00848">
    <property type="reaction ID" value="UER00151"/>
</dbReference>
<sequence length="264" mass="29423">MSICNLPDTQNNADTRQIVIDKVGIKDISHPMTYIDRAGNKNPTVGNWTMTVTLPEHVKGTHMSRFIEILNTGSCEFNCGNFGQIIDKVQAKLDADTAYVTVDFPFFRNKKAPSSGVESLMDYQVTLYGILNQGVTEVMAKVVVPVTSLCPCSKSISKYGAHNQRSHITIKARIAKGKTLQIEDLIDLAEAQASCELYAILKRDDEKIVTERAYDNPAFVEDLVRDIAVGLNANDSIDYYRLESENFESIHNHSAYAVIEKNKI</sequence>
<comment type="similarity">
    <text evidence="2">Belongs to the GTP cyclohydrolase IV family.</text>
</comment>
<dbReference type="PANTHER" id="PTHR36445">
    <property type="entry name" value="GTP CYCLOHYDROLASE MPTA"/>
    <property type="match status" value="1"/>
</dbReference>
<evidence type="ECO:0000256" key="1">
    <source>
        <dbReference type="ARBA" id="ARBA00022801"/>
    </source>
</evidence>